<dbReference type="InterPro" id="IPR001202">
    <property type="entry name" value="WW_dom"/>
</dbReference>
<feature type="domain" description="WW" evidence="2">
    <location>
        <begin position="757"/>
        <end position="791"/>
    </location>
</feature>
<dbReference type="EMBL" id="HBGF01034823">
    <property type="protein sequence ID" value="CAD9132675.1"/>
    <property type="molecule type" value="Transcribed_RNA"/>
</dbReference>
<dbReference type="InterPro" id="IPR036020">
    <property type="entry name" value="WW_dom_sf"/>
</dbReference>
<evidence type="ECO:0000313" key="3">
    <source>
        <dbReference type="EMBL" id="CAD9132675.1"/>
    </source>
</evidence>
<dbReference type="SUPFAM" id="SSF51045">
    <property type="entry name" value="WW domain"/>
    <property type="match status" value="1"/>
</dbReference>
<dbReference type="AlphaFoldDB" id="A0A7S1ML33"/>
<organism evidence="3">
    <name type="scientific">Neobodo designis</name>
    <name type="common">Flagellated protozoan</name>
    <name type="synonym">Bodo designis</name>
    <dbReference type="NCBI Taxonomy" id="312471"/>
    <lineage>
        <taxon>Eukaryota</taxon>
        <taxon>Discoba</taxon>
        <taxon>Euglenozoa</taxon>
        <taxon>Kinetoplastea</taxon>
        <taxon>Metakinetoplastina</taxon>
        <taxon>Neobodonida</taxon>
        <taxon>Neobodo</taxon>
    </lineage>
</organism>
<gene>
    <name evidence="3" type="ORF">NDES1114_LOCUS23352</name>
</gene>
<reference evidence="3" key="1">
    <citation type="submission" date="2021-01" db="EMBL/GenBank/DDBJ databases">
        <authorList>
            <person name="Corre E."/>
            <person name="Pelletier E."/>
            <person name="Niang G."/>
            <person name="Scheremetjew M."/>
            <person name="Finn R."/>
            <person name="Kale V."/>
            <person name="Holt S."/>
            <person name="Cochrane G."/>
            <person name="Meng A."/>
            <person name="Brown T."/>
            <person name="Cohen L."/>
        </authorList>
    </citation>
    <scope>NUCLEOTIDE SEQUENCE</scope>
    <source>
        <strain evidence="3">CCAP 1951/1</strain>
    </source>
</reference>
<feature type="region of interest" description="Disordered" evidence="1">
    <location>
        <begin position="1"/>
        <end position="37"/>
    </location>
</feature>
<evidence type="ECO:0000259" key="2">
    <source>
        <dbReference type="PROSITE" id="PS50020"/>
    </source>
</evidence>
<sequence>MAKIEDGPAQLTRSLEDASPTSAERAPRPDSEAPIASGSASAITRLAHEVQTATRDFPHLPPGYRFGLATRPTSIADLRLLPAAARQSVPDAPSNVLVVDLPKQKFRDVSAMRAKLVSDFMTARNLARVSGPIVCLDFVLLGDYIEQVQAEFLAASDAAQTGEQLRSARYDVGFGRGTPITTVTPSTVMTVLDFGKKLNEGERARASDLIRIFSRQQDELAVVEAFDSDTLYVAFQRASNLFSLFCSPFYSGALQQMFWQHGVFICAAHCSEQTLTRVLRGKIGDPLEQKRQQLDLAISREGVAVETIDMAQADSEAGDDDDEGSDAENIPVPDYSAQLFGQAAATAEVAVVGSDSVELPPELAALLEDAAKPKRPILATPVVEGGGGEHSALRGVLSRDALASGVAWEPNAPTAFRAANPGDALPDAEAELVTKLAGAPDAEAVQQELRSASSVLSAISDAGRDAVAGALVTPPSRFEQLLERPDVGNAVVAAKIHATAIFVRSIRPLLFQMVCRPSPPDVLAAVAEFSPMVVIEACLCDGSFSTVHTALRGPHFSRNLAALIASSPAHADTVAKVTSLFCGRPVKALFSSSGGARLIETCVRNGRADPGVLLTMIATRLANRHSTFDAANPHTLPQFLGVAAACMGANASADVQLVKALTFLLDRREVVAFLTTVAPKRAHLDALSLIVENLEGAALDMFTSARRSIAVGFVQRMAQTKSGAAAVHSAQVAESMVPEWLGSKSGECTSAKAPPFPALPSGWSVAASTSNGLYYFTDNSTRATTYRHPTTGAEYVPMPQAYVWERLLGVKDVADMMQRFSEQTLGKGAIDTWLQDQRVRNALVDRAVVVALRIRYPATPPAEGVATSNDADATVVASDRPAKMHREERRNEVPEDIAAMIQEYPPTGEPFPPLAAGFEVKVSASNGHFYFVSKDSRTGKEASSYKHPADGAHYPVPPQYFVRRSEVPLDVFASDFNLDLQDVKRWFSDQRIRVPPVDDAAMQAFEVKYKSRKPKKASDRVVEVGQ</sequence>
<accession>A0A7S1ML33</accession>
<evidence type="ECO:0000256" key="1">
    <source>
        <dbReference type="SAM" id="MobiDB-lite"/>
    </source>
</evidence>
<protein>
    <recommendedName>
        <fullName evidence="2">WW domain-containing protein</fullName>
    </recommendedName>
</protein>
<dbReference type="PROSITE" id="PS50020">
    <property type="entry name" value="WW_DOMAIN_2"/>
    <property type="match status" value="1"/>
</dbReference>
<name>A0A7S1ML33_NEODS</name>
<dbReference type="Gene3D" id="2.20.70.10">
    <property type="match status" value="1"/>
</dbReference>
<dbReference type="CDD" id="cd00201">
    <property type="entry name" value="WW"/>
    <property type="match status" value="1"/>
</dbReference>
<dbReference type="SMART" id="SM00456">
    <property type="entry name" value="WW"/>
    <property type="match status" value="2"/>
</dbReference>
<proteinExistence type="predicted"/>